<dbReference type="PANTHER" id="PTHR13016:SF0">
    <property type="entry name" value="AMME SYNDROME CANDIDATE GENE 1 PROTEIN"/>
    <property type="match status" value="1"/>
</dbReference>
<dbReference type="NCBIfam" id="TIGR04336">
    <property type="entry name" value="AmmeMemoSam_B"/>
    <property type="match status" value="1"/>
</dbReference>
<proteinExistence type="predicted"/>
<organism evidence="2 3">
    <name type="scientific">Thermoanaerobacter kivui</name>
    <name type="common">Acetogenium kivui</name>
    <dbReference type="NCBI Taxonomy" id="2325"/>
    <lineage>
        <taxon>Bacteria</taxon>
        <taxon>Bacillati</taxon>
        <taxon>Bacillota</taxon>
        <taxon>Clostridia</taxon>
        <taxon>Thermoanaerobacterales</taxon>
        <taxon>Thermoanaerobacteraceae</taxon>
        <taxon>Thermoanaerobacter</taxon>
    </lineage>
</organism>
<dbReference type="Gene3D" id="3.40.830.10">
    <property type="entry name" value="LigB-like"/>
    <property type="match status" value="1"/>
</dbReference>
<dbReference type="Proteomes" id="UP000029669">
    <property type="component" value="Chromosome"/>
</dbReference>
<dbReference type="InterPro" id="IPR004183">
    <property type="entry name" value="Xdiol_dOase_suB"/>
</dbReference>
<dbReference type="KEGG" id="tki:TKV_c17880"/>
<dbReference type="Gene3D" id="3.30.700.20">
    <property type="entry name" value="Hypothetical protein ph0010, domain 1"/>
    <property type="match status" value="1"/>
</dbReference>
<dbReference type="InterPro" id="IPR002733">
    <property type="entry name" value="AMMECR1_domain"/>
</dbReference>
<protein>
    <recommendedName>
        <fullName evidence="1">AMMECR1 domain-containing protein</fullName>
    </recommendedName>
</protein>
<accession>A0A097AT04</accession>
<dbReference type="InterPro" id="IPR023473">
    <property type="entry name" value="AMMECR1"/>
</dbReference>
<dbReference type="PROSITE" id="PS51112">
    <property type="entry name" value="AMMECR1"/>
    <property type="match status" value="1"/>
</dbReference>
<dbReference type="STRING" id="2325.TKV_c17880"/>
<dbReference type="NCBIfam" id="TIGR04335">
    <property type="entry name" value="AmmeMemoSam_A"/>
    <property type="match status" value="1"/>
</dbReference>
<dbReference type="eggNOG" id="COG2078">
    <property type="taxonomic scope" value="Bacteria"/>
</dbReference>
<dbReference type="Pfam" id="PF02900">
    <property type="entry name" value="LigB"/>
    <property type="match status" value="1"/>
</dbReference>
<dbReference type="InterPro" id="IPR027485">
    <property type="entry name" value="AMMECR1_N"/>
</dbReference>
<dbReference type="AlphaFoldDB" id="A0A097AT04"/>
<dbReference type="Gene3D" id="3.30.1490.150">
    <property type="entry name" value="Hypothetical protein ph0010, domain 2"/>
    <property type="match status" value="1"/>
</dbReference>
<dbReference type="GO" id="GO:0008198">
    <property type="term" value="F:ferrous iron binding"/>
    <property type="evidence" value="ECO:0007669"/>
    <property type="project" value="InterPro"/>
</dbReference>
<dbReference type="eggNOG" id="COG3885">
    <property type="taxonomic scope" value="Bacteria"/>
</dbReference>
<name>A0A097AT04_THEKI</name>
<reference evidence="3" key="1">
    <citation type="journal article" date="2015" name="Genome Announc.">
        <title>Whole-Genome Sequences of 80 Environmental and Clinical Isolates of Burkholderia pseudomallei.</title>
        <authorList>
            <person name="Johnson S.L."/>
            <person name="Baker A.L."/>
            <person name="Chain P.S."/>
            <person name="Currie B.J."/>
            <person name="Daligault H.E."/>
            <person name="Davenport K.W."/>
            <person name="Davis C.B."/>
            <person name="Inglis T.J."/>
            <person name="Kaestli M."/>
            <person name="Koren S."/>
            <person name="Mayo M."/>
            <person name="Merritt A.J."/>
            <person name="Price E.P."/>
            <person name="Sarovich D.S."/>
            <person name="Warner J."/>
            <person name="Rosovitz M.J."/>
        </authorList>
    </citation>
    <scope>NUCLEOTIDE SEQUENCE [LARGE SCALE GENOMIC DNA]</scope>
    <source>
        <strain evidence="3">DSM 2030</strain>
    </source>
</reference>
<dbReference type="CDD" id="cd07951">
    <property type="entry name" value="ED_3B_N_AMMECR1"/>
    <property type="match status" value="1"/>
</dbReference>
<dbReference type="GO" id="GO:0016702">
    <property type="term" value="F:oxidoreductase activity, acting on single donors with incorporation of molecular oxygen, incorporation of two atoms of oxygen"/>
    <property type="evidence" value="ECO:0007669"/>
    <property type="project" value="UniProtKB-ARBA"/>
</dbReference>
<dbReference type="OrthoDB" id="159752at2"/>
<evidence type="ECO:0000259" key="1">
    <source>
        <dbReference type="PROSITE" id="PS51112"/>
    </source>
</evidence>
<evidence type="ECO:0000313" key="3">
    <source>
        <dbReference type="Proteomes" id="UP000029669"/>
    </source>
</evidence>
<dbReference type="RefSeq" id="WP_049685597.1">
    <property type="nucleotide sequence ID" value="NZ_CP009170.1"/>
</dbReference>
<dbReference type="PANTHER" id="PTHR13016">
    <property type="entry name" value="AMMECR1 HOMOLOG"/>
    <property type="match status" value="1"/>
</dbReference>
<dbReference type="SUPFAM" id="SSF53213">
    <property type="entry name" value="LigB-like"/>
    <property type="match status" value="1"/>
</dbReference>
<evidence type="ECO:0000313" key="2">
    <source>
        <dbReference type="EMBL" id="AIS52939.1"/>
    </source>
</evidence>
<keyword evidence="3" id="KW-1185">Reference proteome</keyword>
<dbReference type="EMBL" id="CP009170">
    <property type="protein sequence ID" value="AIS52939.1"/>
    <property type="molecule type" value="Genomic_DNA"/>
</dbReference>
<dbReference type="InterPro" id="IPR027623">
    <property type="entry name" value="AmmeMemoSam_A"/>
</dbReference>
<feature type="domain" description="AMMECR1" evidence="1">
    <location>
        <begin position="298"/>
        <end position="468"/>
    </location>
</feature>
<dbReference type="SUPFAM" id="SSF143447">
    <property type="entry name" value="AMMECR1-like"/>
    <property type="match status" value="1"/>
</dbReference>
<dbReference type="Pfam" id="PF01871">
    <property type="entry name" value="AMMECR1"/>
    <property type="match status" value="1"/>
</dbReference>
<dbReference type="HOGENOM" id="CLU_048702_0_0_9"/>
<sequence length="468" mass="52930">MGVLLSCYLMPHPPIIVPEVGRGEEKKIQKTIDSLNTVSSNIKEKKPDTIIVVTPHGYVFRDAVAVTVFPRLEGDLGQFGARGVRFEFENDLELVEKIVEESRKRDIPIAEVDDELAKKYVLPKKLDHGTIVPLYFVTKHYSNFKLVHISYGFLSCEQLYEFGTAIGEAIRNSNKKVVFIASGDLSHKLTPNSPNGYTPKGEVFDKKLLNLLSDMKVEEIIGMDKGLIEEAAECGFRSVCVMLGALDGYEVKAKVLSHEGPFGVGYGVAQFEVDQYKGTSLLEKLYRLKRQRIEEIRQKEDPYVKLARESLEYYVKYRKSMPVPEGLPEEMYTKRAGVFVSLHKDGELRGCIGTVVPQRKNIAEEIIKNAISAGFEDPRFEHVEERELKDIEYSVDVLTPPQPVKSKQELNPKKYGVIVRKGYRSGLLLPDLEGVDTVEEQISIALRKAGISPDEDYTIEKFEVERHK</sequence>
<dbReference type="NCBIfam" id="TIGR00296">
    <property type="entry name" value="TIGR00296 family protein"/>
    <property type="match status" value="1"/>
</dbReference>
<gene>
    <name evidence="2" type="ORF">TKV_c17880</name>
</gene>
<dbReference type="InterPro" id="IPR036071">
    <property type="entry name" value="AMMECR1_dom_sf"/>
</dbReference>